<dbReference type="Gene3D" id="3.60.20.10">
    <property type="entry name" value="Glutamine Phosphoribosylpyrophosphate, subunit 1, domain 1"/>
    <property type="match status" value="1"/>
</dbReference>
<dbReference type="GO" id="GO:0005975">
    <property type="term" value="P:carbohydrate metabolic process"/>
    <property type="evidence" value="ECO:0007669"/>
    <property type="project" value="UniProtKB-UniRule"/>
</dbReference>
<accession>A0AAX3FX48</accession>
<dbReference type="GO" id="GO:0097367">
    <property type="term" value="F:carbohydrate derivative binding"/>
    <property type="evidence" value="ECO:0007669"/>
    <property type="project" value="InterPro"/>
</dbReference>
<dbReference type="InterPro" id="IPR035490">
    <property type="entry name" value="GlmS/FrlB_SIS"/>
</dbReference>
<evidence type="ECO:0000313" key="14">
    <source>
        <dbReference type="Proteomes" id="UP000277437"/>
    </source>
</evidence>
<evidence type="ECO:0000256" key="3">
    <source>
        <dbReference type="ARBA" id="ARBA00012916"/>
    </source>
</evidence>
<reference evidence="13 14" key="1">
    <citation type="submission" date="2018-12" db="EMBL/GenBank/DDBJ databases">
        <authorList>
            <consortium name="Pathogen Informatics"/>
        </authorList>
    </citation>
    <scope>NUCLEOTIDE SEQUENCE [LARGE SCALE GENOMIC DNA]</scope>
    <source>
        <strain evidence="13 14">NCTC7357</strain>
    </source>
</reference>
<dbReference type="PANTHER" id="PTHR10937:SF0">
    <property type="entry name" value="GLUTAMINE--FRUCTOSE-6-PHOSPHATE TRANSAMINASE (ISOMERIZING)"/>
    <property type="match status" value="1"/>
</dbReference>
<comment type="subunit">
    <text evidence="10">Homodimer.</text>
</comment>
<dbReference type="GO" id="GO:0004360">
    <property type="term" value="F:glutamine-fructose-6-phosphate transaminase (isomerizing) activity"/>
    <property type="evidence" value="ECO:0007669"/>
    <property type="project" value="UniProtKB-UniRule"/>
</dbReference>
<dbReference type="NCBIfam" id="NF001484">
    <property type="entry name" value="PRK00331.1"/>
    <property type="match status" value="1"/>
</dbReference>
<evidence type="ECO:0000256" key="2">
    <source>
        <dbReference type="ARBA" id="ARBA00004496"/>
    </source>
</evidence>
<evidence type="ECO:0000313" key="13">
    <source>
        <dbReference type="EMBL" id="VEF75379.1"/>
    </source>
</evidence>
<dbReference type="FunFam" id="3.60.20.10:FF:000006">
    <property type="entry name" value="Glutamine--fructose-6-phosphate aminotransferase [isomerizing]"/>
    <property type="match status" value="1"/>
</dbReference>
<dbReference type="EC" id="2.6.1.16" evidence="3 10"/>
<gene>
    <name evidence="13" type="primary">glmS_1</name>
    <name evidence="10" type="synonym">glmS</name>
    <name evidence="13" type="ORF">NCTC7357_03709</name>
</gene>
<dbReference type="FunFam" id="3.40.50.10490:FF:000001">
    <property type="entry name" value="Glutamine--fructose-6-phosphate aminotransferase [isomerizing]"/>
    <property type="match status" value="1"/>
</dbReference>
<dbReference type="SUPFAM" id="SSF56235">
    <property type="entry name" value="N-terminal nucleophile aminohydrolases (Ntn hydrolases)"/>
    <property type="match status" value="1"/>
</dbReference>
<evidence type="ECO:0000256" key="7">
    <source>
        <dbReference type="ARBA" id="ARBA00022679"/>
    </source>
</evidence>
<keyword evidence="7 10" id="KW-0808">Transferase</keyword>
<dbReference type="Proteomes" id="UP000277437">
    <property type="component" value="Chromosome"/>
</dbReference>
<dbReference type="HAMAP" id="MF_00164">
    <property type="entry name" value="GlmS"/>
    <property type="match status" value="1"/>
</dbReference>
<dbReference type="InterPro" id="IPR005855">
    <property type="entry name" value="GFAT"/>
</dbReference>
<feature type="initiator methionine" description="Removed" evidence="10">
    <location>
        <position position="1"/>
    </location>
</feature>
<dbReference type="GO" id="GO:0046349">
    <property type="term" value="P:amino sugar biosynthetic process"/>
    <property type="evidence" value="ECO:0007669"/>
    <property type="project" value="UniProtKB-ARBA"/>
</dbReference>
<feature type="domain" description="SIS" evidence="12">
    <location>
        <begin position="286"/>
        <end position="426"/>
    </location>
</feature>
<dbReference type="FunFam" id="3.40.50.10490:FF:000002">
    <property type="entry name" value="Glutamine--fructose-6-phosphate aminotransferase [isomerizing]"/>
    <property type="match status" value="1"/>
</dbReference>
<feature type="domain" description="Glutamine amidotransferase type-2" evidence="11">
    <location>
        <begin position="2"/>
        <end position="218"/>
    </location>
</feature>
<evidence type="ECO:0000256" key="9">
    <source>
        <dbReference type="ARBA" id="ARBA00022962"/>
    </source>
</evidence>
<keyword evidence="8" id="KW-0677">Repeat</keyword>
<evidence type="ECO:0000256" key="8">
    <source>
        <dbReference type="ARBA" id="ARBA00022737"/>
    </source>
</evidence>
<dbReference type="Gene3D" id="3.40.50.10490">
    <property type="entry name" value="Glucose-6-phosphate isomerase like protein, domain 1"/>
    <property type="match status" value="2"/>
</dbReference>
<keyword evidence="6 10" id="KW-0032">Aminotransferase</keyword>
<evidence type="ECO:0000259" key="11">
    <source>
        <dbReference type="PROSITE" id="PS51278"/>
    </source>
</evidence>
<comment type="catalytic activity">
    <reaction evidence="1 10">
        <text>D-fructose 6-phosphate + L-glutamine = D-glucosamine 6-phosphate + L-glutamate</text>
        <dbReference type="Rhea" id="RHEA:13237"/>
        <dbReference type="ChEBI" id="CHEBI:29985"/>
        <dbReference type="ChEBI" id="CHEBI:58359"/>
        <dbReference type="ChEBI" id="CHEBI:58725"/>
        <dbReference type="ChEBI" id="CHEBI:61527"/>
        <dbReference type="EC" id="2.6.1.16"/>
    </reaction>
</comment>
<evidence type="ECO:0000256" key="1">
    <source>
        <dbReference type="ARBA" id="ARBA00001031"/>
    </source>
</evidence>
<protein>
    <recommendedName>
        <fullName evidence="4 10">Glutamine--fructose-6-phosphate aminotransferase [isomerizing]</fullName>
        <ecNumber evidence="3 10">2.6.1.16</ecNumber>
    </recommendedName>
    <alternativeName>
        <fullName evidence="10">D-fructose-6-phosphate amidotransferase</fullName>
    </alternativeName>
    <alternativeName>
        <fullName evidence="10">GFAT</fullName>
    </alternativeName>
    <alternativeName>
        <fullName evidence="10">Glucosamine-6-phosphate synthase</fullName>
    </alternativeName>
    <alternativeName>
        <fullName evidence="10">Hexosephosphate aminotransferase</fullName>
    </alternativeName>
    <alternativeName>
        <fullName evidence="10">L-glutamine--D-fructose-6-phosphate amidotransferase</fullName>
    </alternativeName>
</protein>
<keyword evidence="5 10" id="KW-0963">Cytoplasm</keyword>
<sequence>MCGIVGAVAERNITAILLEGLKRLEYRGYDSAGVAVLTNDGKLERMRRPGKVSELEQALAGEPLVGRLGIAHTRWATHGAPCERNAHPHFSGDLAVVHNGIIENHEALREQLKGMGYVFTSDTDTEVIAHLLSHKIKDLGDLTLALKATVKELHGAYGLAVISAIQPDRLVAARSGSPLVIGLGLGENFLASDQLALRQVTDRFMYLEEGDIAEIRRDSVQIWDVDGKVVEREAVQYRDGAEAAEKGEFRHFMLKEIHEQPAVVQRTLEGRLSPNQVLVQAFGPQAAELFAKVRNVQIVACGTSYHAGMVARYWLEELAGIPCQVEVASEFRYRKVVVQPDTLFVTISQSGETADTLAALRNAKELGFLASLAICNVGISSLVRESDLTLLTQAGREIGVASTKAFTTQLVGLLLLTLSLGQVRGTLGEGVEATLVEELRRLPTRLGEALAMDSTVEKTAELFAEKHHTLFLGRGAQFPVAMEGALKLKEISYIHAEAYPAGELKHGPLALVDNDMPVVTVAPNNELLEKLKSNLQEVRARGGELIVFADEKAGMTNGEGTHVIHMPHIHDILSPILYTIPLQLLSYYVAVLKGTDVDQPRNLAKSVTVE</sequence>
<feature type="active site" description="Nucleophile; for GATase activity" evidence="10">
    <location>
        <position position="2"/>
    </location>
</feature>
<dbReference type="GO" id="GO:0006487">
    <property type="term" value="P:protein N-linked glycosylation"/>
    <property type="evidence" value="ECO:0007669"/>
    <property type="project" value="TreeGrafter"/>
</dbReference>
<evidence type="ECO:0000256" key="10">
    <source>
        <dbReference type="HAMAP-Rule" id="MF_00164"/>
    </source>
</evidence>
<proteinExistence type="inferred from homology"/>
<dbReference type="GO" id="GO:0006047">
    <property type="term" value="P:UDP-N-acetylglucosamine metabolic process"/>
    <property type="evidence" value="ECO:0007669"/>
    <property type="project" value="TreeGrafter"/>
</dbReference>
<dbReference type="SUPFAM" id="SSF53697">
    <property type="entry name" value="SIS domain"/>
    <property type="match status" value="1"/>
</dbReference>
<dbReference type="Pfam" id="PF01380">
    <property type="entry name" value="SIS"/>
    <property type="match status" value="2"/>
</dbReference>
<keyword evidence="9" id="KW-0315">Glutamine amidotransferase</keyword>
<dbReference type="CDD" id="cd05009">
    <property type="entry name" value="SIS_GlmS_GlmD_2"/>
    <property type="match status" value="1"/>
</dbReference>
<organism evidence="13 14">
    <name type="scientific">Pseudomonas chlororaphis</name>
    <dbReference type="NCBI Taxonomy" id="587753"/>
    <lineage>
        <taxon>Bacteria</taxon>
        <taxon>Pseudomonadati</taxon>
        <taxon>Pseudomonadota</taxon>
        <taxon>Gammaproteobacteria</taxon>
        <taxon>Pseudomonadales</taxon>
        <taxon>Pseudomonadaceae</taxon>
        <taxon>Pseudomonas</taxon>
    </lineage>
</organism>
<dbReference type="InterPro" id="IPR017932">
    <property type="entry name" value="GATase_2_dom"/>
</dbReference>
<dbReference type="InterPro" id="IPR001347">
    <property type="entry name" value="SIS_dom"/>
</dbReference>
<dbReference type="NCBIfam" id="TIGR01135">
    <property type="entry name" value="glmS"/>
    <property type="match status" value="1"/>
</dbReference>
<name>A0AAX3FX48_9PSED</name>
<comment type="subcellular location">
    <subcellularLocation>
        <location evidence="2 10">Cytoplasm</location>
    </subcellularLocation>
</comment>
<feature type="domain" description="SIS" evidence="12">
    <location>
        <begin position="459"/>
        <end position="600"/>
    </location>
</feature>
<dbReference type="GO" id="GO:0005829">
    <property type="term" value="C:cytosol"/>
    <property type="evidence" value="ECO:0007669"/>
    <property type="project" value="TreeGrafter"/>
</dbReference>
<dbReference type="PANTHER" id="PTHR10937">
    <property type="entry name" value="GLUCOSAMINE--FRUCTOSE-6-PHOSPHATE AMINOTRANSFERASE, ISOMERIZING"/>
    <property type="match status" value="1"/>
</dbReference>
<dbReference type="GO" id="GO:0006002">
    <property type="term" value="P:fructose 6-phosphate metabolic process"/>
    <property type="evidence" value="ECO:0007669"/>
    <property type="project" value="TreeGrafter"/>
</dbReference>
<feature type="active site" description="For Fru-6P isomerization activity" evidence="10">
    <location>
        <position position="605"/>
    </location>
</feature>
<evidence type="ECO:0000256" key="5">
    <source>
        <dbReference type="ARBA" id="ARBA00022490"/>
    </source>
</evidence>
<dbReference type="InterPro" id="IPR047084">
    <property type="entry name" value="GFAT_N"/>
</dbReference>
<dbReference type="PROSITE" id="PS51464">
    <property type="entry name" value="SIS"/>
    <property type="match status" value="2"/>
</dbReference>
<dbReference type="CDD" id="cd00714">
    <property type="entry name" value="GFAT"/>
    <property type="match status" value="1"/>
</dbReference>
<dbReference type="PROSITE" id="PS51278">
    <property type="entry name" value="GATASE_TYPE_2"/>
    <property type="match status" value="1"/>
</dbReference>
<dbReference type="InterPro" id="IPR035466">
    <property type="entry name" value="GlmS/AgaS_SIS"/>
</dbReference>
<dbReference type="RefSeq" id="WP_124325817.1">
    <property type="nucleotide sequence ID" value="NZ_CP118137.1"/>
</dbReference>
<evidence type="ECO:0000256" key="4">
    <source>
        <dbReference type="ARBA" id="ARBA00016090"/>
    </source>
</evidence>
<dbReference type="InterPro" id="IPR029055">
    <property type="entry name" value="Ntn_hydrolases_N"/>
</dbReference>
<evidence type="ECO:0000256" key="6">
    <source>
        <dbReference type="ARBA" id="ARBA00022576"/>
    </source>
</evidence>
<evidence type="ECO:0000259" key="12">
    <source>
        <dbReference type="PROSITE" id="PS51464"/>
    </source>
</evidence>
<dbReference type="AlphaFoldDB" id="A0AAX3FX48"/>
<dbReference type="CDD" id="cd05008">
    <property type="entry name" value="SIS_GlmS_GlmD_1"/>
    <property type="match status" value="1"/>
</dbReference>
<dbReference type="EMBL" id="LR134334">
    <property type="protein sequence ID" value="VEF75379.1"/>
    <property type="molecule type" value="Genomic_DNA"/>
</dbReference>
<dbReference type="Pfam" id="PF13522">
    <property type="entry name" value="GATase_6"/>
    <property type="match status" value="1"/>
</dbReference>
<comment type="function">
    <text evidence="10">Catalyzes the first step in hexosamine metabolism, converting fructose-6P into glucosamine-6P using glutamine as a nitrogen source.</text>
</comment>
<dbReference type="InterPro" id="IPR046348">
    <property type="entry name" value="SIS_dom_sf"/>
</dbReference>